<feature type="region of interest" description="Disordered" evidence="1">
    <location>
        <begin position="313"/>
        <end position="361"/>
    </location>
</feature>
<dbReference type="OrthoDB" id="6600758at2759"/>
<comment type="caution">
    <text evidence="2">The sequence shown here is derived from an EMBL/GenBank/DDBJ whole genome shotgun (WGS) entry which is preliminary data.</text>
</comment>
<name>A0A8H5B2U6_9AGAR</name>
<dbReference type="EMBL" id="JAACJK010000220">
    <property type="protein sequence ID" value="KAF5315555.1"/>
    <property type="molecule type" value="Genomic_DNA"/>
</dbReference>
<dbReference type="Proteomes" id="UP000541558">
    <property type="component" value="Unassembled WGS sequence"/>
</dbReference>
<feature type="compositionally biased region" description="Low complexity" evidence="1">
    <location>
        <begin position="342"/>
        <end position="357"/>
    </location>
</feature>
<feature type="region of interest" description="Disordered" evidence="1">
    <location>
        <begin position="99"/>
        <end position="165"/>
    </location>
</feature>
<evidence type="ECO:0000256" key="1">
    <source>
        <dbReference type="SAM" id="MobiDB-lite"/>
    </source>
</evidence>
<keyword evidence="3" id="KW-1185">Reference proteome</keyword>
<proteinExistence type="predicted"/>
<dbReference type="AlphaFoldDB" id="A0A8H5B2U6"/>
<feature type="compositionally biased region" description="Low complexity" evidence="1">
    <location>
        <begin position="196"/>
        <end position="205"/>
    </location>
</feature>
<protein>
    <submittedName>
        <fullName evidence="2">Uncharacterized protein</fullName>
    </submittedName>
</protein>
<accession>A0A8H5B2U6</accession>
<sequence>MTMLNGAPPVLNVHTPTSSFAIIHSLTQESLEELYDKLSRKGAGHLSSNSNGQSYPPRIGPGWLKYEYNGSVWNLDDDSDYTIFAWRQQGQNALQLETPGEETSGVVDLGPQSQSSIASSSRVTLPDSRSTHTTHTGHTTTRTYTPGASDPNTAPTLHLHNPDTPLPEPPAYCNASYYLFHPSRAHHCREGGGGSRAPSRAGSRRTNGSKKGEAAEEKSLMPKIRRDFEKFHSENGVRTVMGSIGPVENVRMLLKAGHRHVYISRKFAVRHGFIPPDSAPGNYGYGGLVSIGEWPITLTPSASQPAQIPQVIGQGADASTVRPDSASAFFNPNHQPHPSSPPRSLSHYSHSPYSSPRMGGPNAGSILAAPLLSTTTLIGGTPAAQPHANLNPSIKSRTPTINTLGTARSYHSTAGGKLTRAQRERLHANEGTAPKNGLMHVMLPVYLSEEPHFDVVLGRSFFEKRAVKVSSVDPTDVWCLDTGEKIHCEVVILKDGRGEIVTVT</sequence>
<evidence type="ECO:0000313" key="3">
    <source>
        <dbReference type="Proteomes" id="UP000541558"/>
    </source>
</evidence>
<feature type="compositionally biased region" description="Low complexity" evidence="1">
    <location>
        <begin position="112"/>
        <end position="121"/>
    </location>
</feature>
<feature type="region of interest" description="Disordered" evidence="1">
    <location>
        <begin position="187"/>
        <end position="217"/>
    </location>
</feature>
<reference evidence="2 3" key="1">
    <citation type="journal article" date="2020" name="ISME J.">
        <title>Uncovering the hidden diversity of litter-decomposition mechanisms in mushroom-forming fungi.</title>
        <authorList>
            <person name="Floudas D."/>
            <person name="Bentzer J."/>
            <person name="Ahren D."/>
            <person name="Johansson T."/>
            <person name="Persson P."/>
            <person name="Tunlid A."/>
        </authorList>
    </citation>
    <scope>NUCLEOTIDE SEQUENCE [LARGE SCALE GENOMIC DNA]</scope>
    <source>
        <strain evidence="2 3">CBS 175.51</strain>
    </source>
</reference>
<feature type="region of interest" description="Disordered" evidence="1">
    <location>
        <begin position="378"/>
        <end position="400"/>
    </location>
</feature>
<gene>
    <name evidence="2" type="ORF">D9611_004991</name>
</gene>
<feature type="compositionally biased region" description="Polar residues" evidence="1">
    <location>
        <begin position="388"/>
        <end position="400"/>
    </location>
</feature>
<evidence type="ECO:0000313" key="2">
    <source>
        <dbReference type="EMBL" id="KAF5315555.1"/>
    </source>
</evidence>
<organism evidence="2 3">
    <name type="scientific">Ephemerocybe angulata</name>
    <dbReference type="NCBI Taxonomy" id="980116"/>
    <lineage>
        <taxon>Eukaryota</taxon>
        <taxon>Fungi</taxon>
        <taxon>Dikarya</taxon>
        <taxon>Basidiomycota</taxon>
        <taxon>Agaricomycotina</taxon>
        <taxon>Agaricomycetes</taxon>
        <taxon>Agaricomycetidae</taxon>
        <taxon>Agaricales</taxon>
        <taxon>Agaricineae</taxon>
        <taxon>Psathyrellaceae</taxon>
        <taxon>Ephemerocybe</taxon>
    </lineage>
</organism>
<feature type="compositionally biased region" description="Low complexity" evidence="1">
    <location>
        <begin position="131"/>
        <end position="145"/>
    </location>
</feature>